<dbReference type="InterPro" id="IPR004046">
    <property type="entry name" value="GST_C"/>
</dbReference>
<dbReference type="Pfam" id="PF14497">
    <property type="entry name" value="GST_C_3"/>
    <property type="match status" value="1"/>
</dbReference>
<sequence length="244" mass="27533">MAYKLYYWDGIPGRGEFVRLALEEAGADYVDVAREPDGQEGGTTAMLKLLMDGEGAAIPFAPPFLKDGDLLISHVANILFYLGPKLGLAPEEEDLRFVANGLQLTITDFVTEIHDTHHPIGVSLYHEDQKPEALRRSSDFLSERLPKFLGYFERVLRQNAKGAGHIVGDRLSYVDLSLFQLVEGLRYAFPKAMRSYEANIPRLIALHDAVAMRPNIRNYLASERRLSFNEAGIFRHYPELDQHS</sequence>
<dbReference type="PROSITE" id="PS50405">
    <property type="entry name" value="GST_CTER"/>
    <property type="match status" value="1"/>
</dbReference>
<name>A0A6N7LEZ3_SINTE</name>
<dbReference type="GO" id="GO:0006749">
    <property type="term" value="P:glutathione metabolic process"/>
    <property type="evidence" value="ECO:0007669"/>
    <property type="project" value="TreeGrafter"/>
</dbReference>
<gene>
    <name evidence="3" type="ORF">GHK62_16855</name>
</gene>
<keyword evidence="4" id="KW-1185">Reference proteome</keyword>
<dbReference type="SUPFAM" id="SSF52833">
    <property type="entry name" value="Thioredoxin-like"/>
    <property type="match status" value="1"/>
</dbReference>
<dbReference type="Gene3D" id="1.20.1050.10">
    <property type="match status" value="1"/>
</dbReference>
<reference evidence="3 4" key="1">
    <citation type="journal article" date="2013" name="Genome Biol.">
        <title>Comparative genomics of the core and accessory genomes of 48 Sinorhizobium strains comprising five genospecies.</title>
        <authorList>
            <person name="Sugawara M."/>
            <person name="Epstein B."/>
            <person name="Badgley B.D."/>
            <person name="Unno T."/>
            <person name="Xu L."/>
            <person name="Reese J."/>
            <person name="Gyaneshwar P."/>
            <person name="Denny R."/>
            <person name="Mudge J."/>
            <person name="Bharti A.K."/>
            <person name="Farmer A.D."/>
            <person name="May G.D."/>
            <person name="Woodward J.E."/>
            <person name="Medigue C."/>
            <person name="Vallenet D."/>
            <person name="Lajus A."/>
            <person name="Rouy Z."/>
            <person name="Martinez-Vaz B."/>
            <person name="Tiffin P."/>
            <person name="Young N.D."/>
            <person name="Sadowsky M.J."/>
        </authorList>
    </citation>
    <scope>NUCLEOTIDE SEQUENCE [LARGE SCALE GENOMIC DNA]</scope>
    <source>
        <strain evidence="3 4">USDA4894</strain>
    </source>
</reference>
<dbReference type="GO" id="GO:0004364">
    <property type="term" value="F:glutathione transferase activity"/>
    <property type="evidence" value="ECO:0007669"/>
    <property type="project" value="TreeGrafter"/>
</dbReference>
<dbReference type="PANTHER" id="PTHR11571:SF263">
    <property type="entry name" value="GLUTATHIONE S-TRANSFERASE"/>
    <property type="match status" value="1"/>
</dbReference>
<evidence type="ECO:0000313" key="3">
    <source>
        <dbReference type="EMBL" id="MQX16377.1"/>
    </source>
</evidence>
<protein>
    <submittedName>
        <fullName evidence="3">Glutathione S-transferase</fullName>
    </submittedName>
</protein>
<dbReference type="InterPro" id="IPR050213">
    <property type="entry name" value="GST_superfamily"/>
</dbReference>
<dbReference type="InterPro" id="IPR036249">
    <property type="entry name" value="Thioredoxin-like_sf"/>
</dbReference>
<dbReference type="InterPro" id="IPR004045">
    <property type="entry name" value="Glutathione_S-Trfase_N"/>
</dbReference>
<dbReference type="FunFam" id="1.20.1050.10:FF:000051">
    <property type="entry name" value="Glutathione S-transferase"/>
    <property type="match status" value="1"/>
</dbReference>
<evidence type="ECO:0000313" key="4">
    <source>
        <dbReference type="Proteomes" id="UP000439983"/>
    </source>
</evidence>
<organism evidence="3 4">
    <name type="scientific">Sinorhizobium terangae</name>
    <dbReference type="NCBI Taxonomy" id="110322"/>
    <lineage>
        <taxon>Bacteria</taxon>
        <taxon>Pseudomonadati</taxon>
        <taxon>Pseudomonadota</taxon>
        <taxon>Alphaproteobacteria</taxon>
        <taxon>Hyphomicrobiales</taxon>
        <taxon>Rhizobiaceae</taxon>
        <taxon>Sinorhizobium/Ensifer group</taxon>
        <taxon>Sinorhizobium</taxon>
    </lineage>
</organism>
<keyword evidence="3" id="KW-0808">Transferase</keyword>
<dbReference type="AlphaFoldDB" id="A0A6N7LEZ3"/>
<dbReference type="InterPro" id="IPR010987">
    <property type="entry name" value="Glutathione-S-Trfase_C-like"/>
</dbReference>
<dbReference type="CDD" id="cd03039">
    <property type="entry name" value="GST_N_Sigma_like"/>
    <property type="match status" value="1"/>
</dbReference>
<dbReference type="OrthoDB" id="7203409at2"/>
<feature type="domain" description="GST N-terminal" evidence="1">
    <location>
        <begin position="1"/>
        <end position="90"/>
    </location>
</feature>
<dbReference type="EMBL" id="WITC01000061">
    <property type="protein sequence ID" value="MQX16377.1"/>
    <property type="molecule type" value="Genomic_DNA"/>
</dbReference>
<proteinExistence type="predicted"/>
<dbReference type="PROSITE" id="PS50404">
    <property type="entry name" value="GST_NTER"/>
    <property type="match status" value="1"/>
</dbReference>
<evidence type="ECO:0000259" key="2">
    <source>
        <dbReference type="PROSITE" id="PS50405"/>
    </source>
</evidence>
<comment type="caution">
    <text evidence="3">The sequence shown here is derived from an EMBL/GenBank/DDBJ whole genome shotgun (WGS) entry which is preliminary data.</text>
</comment>
<accession>A0A6N7LEZ3</accession>
<dbReference type="CDD" id="cd03192">
    <property type="entry name" value="GST_C_Sigma_like"/>
    <property type="match status" value="1"/>
</dbReference>
<dbReference type="Gene3D" id="3.40.30.10">
    <property type="entry name" value="Glutaredoxin"/>
    <property type="match status" value="1"/>
</dbReference>
<dbReference type="PANTHER" id="PTHR11571">
    <property type="entry name" value="GLUTATHIONE S-TRANSFERASE"/>
    <property type="match status" value="1"/>
</dbReference>
<dbReference type="RefSeq" id="WP_153440304.1">
    <property type="nucleotide sequence ID" value="NZ_JACIGA010000002.1"/>
</dbReference>
<feature type="domain" description="GST C-terminal" evidence="2">
    <location>
        <begin position="96"/>
        <end position="233"/>
    </location>
</feature>
<dbReference type="InterPro" id="IPR036282">
    <property type="entry name" value="Glutathione-S-Trfase_C_sf"/>
</dbReference>
<dbReference type="Proteomes" id="UP000439983">
    <property type="component" value="Unassembled WGS sequence"/>
</dbReference>
<evidence type="ECO:0000259" key="1">
    <source>
        <dbReference type="PROSITE" id="PS50404"/>
    </source>
</evidence>
<dbReference type="SUPFAM" id="SSF47616">
    <property type="entry name" value="GST C-terminal domain-like"/>
    <property type="match status" value="1"/>
</dbReference>